<keyword evidence="1" id="KW-0812">Transmembrane</keyword>
<dbReference type="AlphaFoldDB" id="A0DBG5"/>
<feature type="transmembrane region" description="Helical" evidence="1">
    <location>
        <begin position="135"/>
        <end position="154"/>
    </location>
</feature>
<reference evidence="2 3" key="1">
    <citation type="journal article" date="2006" name="Nature">
        <title>Global trends of whole-genome duplications revealed by the ciliate Paramecium tetraurelia.</title>
        <authorList>
            <consortium name="Genoscope"/>
            <person name="Aury J.-M."/>
            <person name="Jaillon O."/>
            <person name="Duret L."/>
            <person name="Noel B."/>
            <person name="Jubin C."/>
            <person name="Porcel B.M."/>
            <person name="Segurens B."/>
            <person name="Daubin V."/>
            <person name="Anthouard V."/>
            <person name="Aiach N."/>
            <person name="Arnaiz O."/>
            <person name="Billaut A."/>
            <person name="Beisson J."/>
            <person name="Blanc I."/>
            <person name="Bouhouche K."/>
            <person name="Camara F."/>
            <person name="Duharcourt S."/>
            <person name="Guigo R."/>
            <person name="Gogendeau D."/>
            <person name="Katinka M."/>
            <person name="Keller A.-M."/>
            <person name="Kissmehl R."/>
            <person name="Klotz C."/>
            <person name="Koll F."/>
            <person name="Le Moue A."/>
            <person name="Lepere C."/>
            <person name="Malinsky S."/>
            <person name="Nowacki M."/>
            <person name="Nowak J.K."/>
            <person name="Plattner H."/>
            <person name="Poulain J."/>
            <person name="Ruiz F."/>
            <person name="Serrano V."/>
            <person name="Zagulski M."/>
            <person name="Dessen P."/>
            <person name="Betermier M."/>
            <person name="Weissenbach J."/>
            <person name="Scarpelli C."/>
            <person name="Schachter V."/>
            <person name="Sperling L."/>
            <person name="Meyer E."/>
            <person name="Cohen J."/>
            <person name="Wincker P."/>
        </authorList>
    </citation>
    <scope>NUCLEOTIDE SEQUENCE [LARGE SCALE GENOMIC DNA]</scope>
    <source>
        <strain evidence="2 3">Stock d4-2</strain>
    </source>
</reference>
<evidence type="ECO:0000256" key="1">
    <source>
        <dbReference type="SAM" id="Phobius"/>
    </source>
</evidence>
<keyword evidence="3" id="KW-1185">Reference proteome</keyword>
<evidence type="ECO:0000313" key="2">
    <source>
        <dbReference type="EMBL" id="CAK80382.1"/>
    </source>
</evidence>
<sequence length="221" mass="26564">MSTSLESQILLAIWTMYQRNQISMEQKGCIKGNYQIYQDLLIRKDNNLYSTICHCKRQDQIEERLLDILNCIYHQFGLIRVLQEIWMLKKTHIQFSDQAINLVLLQLPYPNVIILRKGFDLRVQIMKATLLRISLKFDLALIIINEFLFLYNHLKLQLNPIFILCIIQKAILNQSITVFRIINSYSNYYQLFRNHISTLFMFNINNFFYHRIIYLFIISKQ</sequence>
<dbReference type="OMA" id="STICHCK"/>
<accession>A0DBG5</accession>
<keyword evidence="1" id="KW-1133">Transmembrane helix</keyword>
<organism evidence="2 3">
    <name type="scientific">Paramecium tetraurelia</name>
    <dbReference type="NCBI Taxonomy" id="5888"/>
    <lineage>
        <taxon>Eukaryota</taxon>
        <taxon>Sar</taxon>
        <taxon>Alveolata</taxon>
        <taxon>Ciliophora</taxon>
        <taxon>Intramacronucleata</taxon>
        <taxon>Oligohymenophorea</taxon>
        <taxon>Peniculida</taxon>
        <taxon>Parameciidae</taxon>
        <taxon>Paramecium</taxon>
    </lineage>
</organism>
<evidence type="ECO:0008006" key="4">
    <source>
        <dbReference type="Google" id="ProtNLM"/>
    </source>
</evidence>
<keyword evidence="1" id="KW-0472">Membrane</keyword>
<name>A0DBG5_PARTE</name>
<evidence type="ECO:0000313" key="3">
    <source>
        <dbReference type="Proteomes" id="UP000000600"/>
    </source>
</evidence>
<dbReference type="RefSeq" id="XP_001447779.1">
    <property type="nucleotide sequence ID" value="XM_001447742.1"/>
</dbReference>
<dbReference type="OrthoDB" id="10420871at2759"/>
<dbReference type="InParanoid" id="A0DBG5"/>
<proteinExistence type="predicted"/>
<feature type="transmembrane region" description="Helical" evidence="1">
    <location>
        <begin position="199"/>
        <end position="218"/>
    </location>
</feature>
<dbReference type="Proteomes" id="UP000000600">
    <property type="component" value="Unassembled WGS sequence"/>
</dbReference>
<dbReference type="GeneID" id="5033564"/>
<dbReference type="HOGENOM" id="CLU_1252772_0_0_1"/>
<gene>
    <name evidence="2" type="ORF">GSPATT00015277001</name>
</gene>
<dbReference type="EMBL" id="CT868363">
    <property type="protein sequence ID" value="CAK80382.1"/>
    <property type="molecule type" value="Genomic_DNA"/>
</dbReference>
<protein>
    <recommendedName>
        <fullName evidence="4">Transmembrane protein</fullName>
    </recommendedName>
</protein>
<dbReference type="KEGG" id="ptm:GSPATT00015277001"/>
<feature type="transmembrane region" description="Helical" evidence="1">
    <location>
        <begin position="160"/>
        <end position="179"/>
    </location>
</feature>